<proteinExistence type="predicted"/>
<dbReference type="AlphaFoldDB" id="A0AAX4JDD4"/>
<reference evidence="1" key="1">
    <citation type="journal article" date="2024" name="BMC Genomics">
        <title>Functional annotation of a divergent genome using sequence and structure-based similarity.</title>
        <authorList>
            <person name="Svedberg D."/>
            <person name="Winiger R.R."/>
            <person name="Berg A."/>
            <person name="Sharma H."/>
            <person name="Tellgren-Roth C."/>
            <person name="Debrunner-Vossbrinck B.A."/>
            <person name="Vossbrinck C.R."/>
            <person name="Barandun J."/>
        </authorList>
    </citation>
    <scope>NUCLEOTIDE SEQUENCE</scope>
    <source>
        <strain evidence="1">Illinois isolate</strain>
    </source>
</reference>
<keyword evidence="2" id="KW-1185">Reference proteome</keyword>
<gene>
    <name evidence="1" type="ORF">VNE69_07059</name>
</gene>
<evidence type="ECO:0000313" key="2">
    <source>
        <dbReference type="Proteomes" id="UP001334084"/>
    </source>
</evidence>
<dbReference type="KEGG" id="vnx:VNE69_07059"/>
<dbReference type="GeneID" id="90541815"/>
<dbReference type="RefSeq" id="XP_065330135.1">
    <property type="nucleotide sequence ID" value="XM_065474063.1"/>
</dbReference>
<organism evidence="1 2">
    <name type="scientific">Vairimorpha necatrix</name>
    <dbReference type="NCBI Taxonomy" id="6039"/>
    <lineage>
        <taxon>Eukaryota</taxon>
        <taxon>Fungi</taxon>
        <taxon>Fungi incertae sedis</taxon>
        <taxon>Microsporidia</taxon>
        <taxon>Nosematidae</taxon>
        <taxon>Vairimorpha</taxon>
    </lineage>
</organism>
<dbReference type="Proteomes" id="UP001334084">
    <property type="component" value="Chromosome 7"/>
</dbReference>
<sequence>MVIGNLFISLIFSRGYFSLKELENIYKYNLNKLHNLETKSYNTNYKENALNSFVSQYKIHKVNMQQKKIAEIHDMIEDMKIKKIQRIVIDNDGSFLFDIGQNIIKCRKWSKIMKKYAIGKKLKDIYYSEYEDISEILVY</sequence>
<dbReference type="EMBL" id="CP142732">
    <property type="protein sequence ID" value="WUR03990.1"/>
    <property type="molecule type" value="Genomic_DNA"/>
</dbReference>
<protein>
    <submittedName>
        <fullName evidence="1">Uncharacterized protein</fullName>
    </submittedName>
</protein>
<evidence type="ECO:0000313" key="1">
    <source>
        <dbReference type="EMBL" id="WUR03990.1"/>
    </source>
</evidence>
<accession>A0AAX4JDD4</accession>
<name>A0AAX4JDD4_9MICR</name>